<dbReference type="Gene3D" id="3.40.50.2000">
    <property type="entry name" value="Glycogen Phosphorylase B"/>
    <property type="match status" value="3"/>
</dbReference>
<dbReference type="Proteomes" id="UP001596157">
    <property type="component" value="Unassembled WGS sequence"/>
</dbReference>
<evidence type="ECO:0000313" key="3">
    <source>
        <dbReference type="Proteomes" id="UP001596157"/>
    </source>
</evidence>
<dbReference type="PANTHER" id="PTHR48050">
    <property type="entry name" value="STEROL 3-BETA-GLUCOSYLTRANSFERASE"/>
    <property type="match status" value="1"/>
</dbReference>
<sequence>MRVLFAGLSTPGHLHPMIPLAAALRADGHDVRFAAGEGAHPVLLANGLAPFSPGFAVHEIYAEDIADDLRRLAPDLVVAGWGVPGVAEAATGIRTIWHGFGRLYPEGIGMVRPTGTGLPHIDICPPSLQDKDFLAESRVPMRPTGLPDPAPVPDLTGTDDDAGSIIYLTLGTVFGTPGLLTTAIAALSPLAARLVVAAGRVPPADLGPLPPNTTAHTWLPQDAVIGHADLVVHHAGSGTTLGALAAGVPQLLLPQGADQFANAEALTAAGAARTVTPDTPDTPDTLDTIAEAARALLRSDDHRAAARALAAEIAAMPSPAEVARALV</sequence>
<dbReference type="SUPFAM" id="SSF53756">
    <property type="entry name" value="UDP-Glycosyltransferase/glycogen phosphorylase"/>
    <property type="match status" value="1"/>
</dbReference>
<evidence type="ECO:0000259" key="1">
    <source>
        <dbReference type="Pfam" id="PF06722"/>
    </source>
</evidence>
<dbReference type="Pfam" id="PF06722">
    <property type="entry name" value="EryCIII-like_C"/>
    <property type="match status" value="1"/>
</dbReference>
<keyword evidence="3" id="KW-1185">Reference proteome</keyword>
<comment type="caution">
    <text evidence="2">The sequence shown here is derived from an EMBL/GenBank/DDBJ whole genome shotgun (WGS) entry which is preliminary data.</text>
</comment>
<dbReference type="InterPro" id="IPR010610">
    <property type="entry name" value="EryCIII-like_C"/>
</dbReference>
<dbReference type="InterPro" id="IPR002213">
    <property type="entry name" value="UDP_glucos_trans"/>
</dbReference>
<name>A0ABW0ES77_9PSEU</name>
<evidence type="ECO:0000313" key="2">
    <source>
        <dbReference type="EMBL" id="MFC5290273.1"/>
    </source>
</evidence>
<dbReference type="EMBL" id="JBHSKF010000015">
    <property type="protein sequence ID" value="MFC5290273.1"/>
    <property type="molecule type" value="Genomic_DNA"/>
</dbReference>
<dbReference type="RefSeq" id="WP_378250157.1">
    <property type="nucleotide sequence ID" value="NZ_JBHSKF010000015.1"/>
</dbReference>
<feature type="domain" description="Erythromycin biosynthesis protein CIII-like C-terminal" evidence="1">
    <location>
        <begin position="185"/>
        <end position="326"/>
    </location>
</feature>
<accession>A0ABW0ES77</accession>
<dbReference type="InterPro" id="IPR050426">
    <property type="entry name" value="Glycosyltransferase_28"/>
</dbReference>
<organism evidence="2 3">
    <name type="scientific">Actinokineospora guangxiensis</name>
    <dbReference type="NCBI Taxonomy" id="1490288"/>
    <lineage>
        <taxon>Bacteria</taxon>
        <taxon>Bacillati</taxon>
        <taxon>Actinomycetota</taxon>
        <taxon>Actinomycetes</taxon>
        <taxon>Pseudonocardiales</taxon>
        <taxon>Pseudonocardiaceae</taxon>
        <taxon>Actinokineospora</taxon>
    </lineage>
</organism>
<reference evidence="3" key="1">
    <citation type="journal article" date="2019" name="Int. J. Syst. Evol. Microbiol.">
        <title>The Global Catalogue of Microorganisms (GCM) 10K type strain sequencing project: providing services to taxonomists for standard genome sequencing and annotation.</title>
        <authorList>
            <consortium name="The Broad Institute Genomics Platform"/>
            <consortium name="The Broad Institute Genome Sequencing Center for Infectious Disease"/>
            <person name="Wu L."/>
            <person name="Ma J."/>
        </authorList>
    </citation>
    <scope>NUCLEOTIDE SEQUENCE [LARGE SCALE GENOMIC DNA]</scope>
    <source>
        <strain evidence="3">CCUG 59778</strain>
    </source>
</reference>
<protein>
    <submittedName>
        <fullName evidence="2">Glycosyltransferase</fullName>
    </submittedName>
</protein>
<dbReference type="CDD" id="cd03784">
    <property type="entry name" value="GT1_Gtf-like"/>
    <property type="match status" value="1"/>
</dbReference>
<dbReference type="PANTHER" id="PTHR48050:SF13">
    <property type="entry name" value="STEROL 3-BETA-GLUCOSYLTRANSFERASE UGT80A2"/>
    <property type="match status" value="1"/>
</dbReference>
<proteinExistence type="predicted"/>
<gene>
    <name evidence="2" type="ORF">ACFPM7_24735</name>
</gene>